<dbReference type="Proteomes" id="UP001430953">
    <property type="component" value="Unassembled WGS sequence"/>
</dbReference>
<keyword evidence="4" id="KW-1185">Reference proteome</keyword>
<sequence length="72" mass="7529">MKNFNFLTITVIIVGLSGSLTWASPIANPLPLPAAEAAPEAVAEAEAEAGLPILAAIVTLPFIHHWLTKKLG</sequence>
<evidence type="ECO:0000256" key="2">
    <source>
        <dbReference type="SAM" id="SignalP"/>
    </source>
</evidence>
<evidence type="ECO:0000313" key="4">
    <source>
        <dbReference type="Proteomes" id="UP001430953"/>
    </source>
</evidence>
<protein>
    <submittedName>
        <fullName evidence="3">Uncharacterized protein</fullName>
    </submittedName>
</protein>
<accession>A0AAW2FZF7</accession>
<gene>
    <name evidence="3" type="ORF">PUN28_006725</name>
</gene>
<proteinExistence type="predicted"/>
<feature type="chain" id="PRO_5043800171" evidence="2">
    <location>
        <begin position="24"/>
        <end position="72"/>
    </location>
</feature>
<comment type="caution">
    <text evidence="3">The sequence shown here is derived from an EMBL/GenBank/DDBJ whole genome shotgun (WGS) entry which is preliminary data.</text>
</comment>
<keyword evidence="2" id="KW-0732">Signal</keyword>
<keyword evidence="1" id="KW-1133">Transmembrane helix</keyword>
<organism evidence="3 4">
    <name type="scientific">Cardiocondyla obscurior</name>
    <dbReference type="NCBI Taxonomy" id="286306"/>
    <lineage>
        <taxon>Eukaryota</taxon>
        <taxon>Metazoa</taxon>
        <taxon>Ecdysozoa</taxon>
        <taxon>Arthropoda</taxon>
        <taxon>Hexapoda</taxon>
        <taxon>Insecta</taxon>
        <taxon>Pterygota</taxon>
        <taxon>Neoptera</taxon>
        <taxon>Endopterygota</taxon>
        <taxon>Hymenoptera</taxon>
        <taxon>Apocrita</taxon>
        <taxon>Aculeata</taxon>
        <taxon>Formicoidea</taxon>
        <taxon>Formicidae</taxon>
        <taxon>Myrmicinae</taxon>
        <taxon>Cardiocondyla</taxon>
    </lineage>
</organism>
<evidence type="ECO:0000313" key="3">
    <source>
        <dbReference type="EMBL" id="KAL0121401.1"/>
    </source>
</evidence>
<name>A0AAW2FZF7_9HYME</name>
<dbReference type="AlphaFoldDB" id="A0AAW2FZF7"/>
<keyword evidence="1" id="KW-0472">Membrane</keyword>
<feature type="transmembrane region" description="Helical" evidence="1">
    <location>
        <begin position="47"/>
        <end position="67"/>
    </location>
</feature>
<evidence type="ECO:0000256" key="1">
    <source>
        <dbReference type="SAM" id="Phobius"/>
    </source>
</evidence>
<reference evidence="3 4" key="1">
    <citation type="submission" date="2023-03" db="EMBL/GenBank/DDBJ databases">
        <title>High recombination rates correlate with genetic variation in Cardiocondyla obscurior ants.</title>
        <authorList>
            <person name="Errbii M."/>
        </authorList>
    </citation>
    <scope>NUCLEOTIDE SEQUENCE [LARGE SCALE GENOMIC DNA]</scope>
    <source>
        <strain evidence="3">Alpha-2009</strain>
        <tissue evidence="3">Whole body</tissue>
    </source>
</reference>
<feature type="signal peptide" evidence="2">
    <location>
        <begin position="1"/>
        <end position="23"/>
    </location>
</feature>
<dbReference type="EMBL" id="JADYXP020000006">
    <property type="protein sequence ID" value="KAL0121401.1"/>
    <property type="molecule type" value="Genomic_DNA"/>
</dbReference>
<keyword evidence="1" id="KW-0812">Transmembrane</keyword>